<evidence type="ECO:0000313" key="7">
    <source>
        <dbReference type="Proteomes" id="UP000028022"/>
    </source>
</evidence>
<name>A0A081R1H0_STRMT</name>
<dbReference type="EMBL" id="JPFZ01000006">
    <property type="protein sequence ID" value="KEQ49043.1"/>
    <property type="molecule type" value="Genomic_DNA"/>
</dbReference>
<dbReference type="InterPro" id="IPR041033">
    <property type="entry name" value="SpaA_PFL_dom_1"/>
</dbReference>
<keyword evidence="4" id="KW-0732">Signal</keyword>
<evidence type="ECO:0000259" key="5">
    <source>
        <dbReference type="Pfam" id="PF17802"/>
    </source>
</evidence>
<dbReference type="PROSITE" id="PS51170">
    <property type="entry name" value="CW"/>
    <property type="match status" value="3"/>
</dbReference>
<evidence type="ECO:0000256" key="2">
    <source>
        <dbReference type="PROSITE-ProRule" id="PRU00591"/>
    </source>
</evidence>
<keyword evidence="1" id="KW-0677">Repeat</keyword>
<dbReference type="Proteomes" id="UP000028022">
    <property type="component" value="Unassembled WGS sequence"/>
</dbReference>
<sequence length="305" mass="32510">MKKVLLTSAAVVAAAAALNAAPVHAYGNWSGWDGSAGNPTHHDGVVAPANQYKPAKPVTNPRGSNDNGYGTPTHTQGTVTVTIIDLSTGKPVAGATVDFNAGGKVSSVTTDANGVAKLADVKPGTAVAYRLNVPAGYAEDSYNGHVTAVAGDVPATFSIRPATVQNNRNTIHPAQPGQSYGEVVKSAWVKDDKGQWNYLVDEQGTKATGWKQIDGKWYFFNAEGAMQKWWVKVGNTWYYLNGSGEMQTGWLFDGGKWYFLEASGAMKASQWFQVKDKWYHVDGSGALSVNTTVDGYTVNGNGEWV</sequence>
<evidence type="ECO:0000256" key="3">
    <source>
        <dbReference type="SAM" id="MobiDB-lite"/>
    </source>
</evidence>
<comment type="caution">
    <text evidence="6">The sequence shown here is derived from an EMBL/GenBank/DDBJ whole genome shotgun (WGS) entry which is preliminary data.</text>
</comment>
<dbReference type="Pfam" id="PF01473">
    <property type="entry name" value="Choline_bind_1"/>
    <property type="match status" value="2"/>
</dbReference>
<accession>A0A081R1H0</accession>
<feature type="signal peptide" evidence="4">
    <location>
        <begin position="1"/>
        <end position="25"/>
    </location>
</feature>
<feature type="repeat" description="Cell wall-binding" evidence="2">
    <location>
        <begin position="227"/>
        <end position="246"/>
    </location>
</feature>
<evidence type="ECO:0000256" key="4">
    <source>
        <dbReference type="SAM" id="SignalP"/>
    </source>
</evidence>
<dbReference type="AlphaFoldDB" id="A0A081R1H0"/>
<evidence type="ECO:0000313" key="6">
    <source>
        <dbReference type="EMBL" id="KEQ49043.1"/>
    </source>
</evidence>
<protein>
    <submittedName>
        <fullName evidence="6">Alpha-2-macroglobulin MG1 domain protein</fullName>
    </submittedName>
</protein>
<dbReference type="Pfam" id="PF17802">
    <property type="entry name" value="SpaA"/>
    <property type="match status" value="1"/>
</dbReference>
<dbReference type="Pfam" id="PF19127">
    <property type="entry name" value="Choline_bind_3"/>
    <property type="match status" value="1"/>
</dbReference>
<dbReference type="InterPro" id="IPR013784">
    <property type="entry name" value="Carb-bd-like_fold"/>
</dbReference>
<dbReference type="Gene3D" id="2.10.270.10">
    <property type="entry name" value="Cholin Binding"/>
    <property type="match status" value="2"/>
</dbReference>
<evidence type="ECO:0000256" key="1">
    <source>
        <dbReference type="ARBA" id="ARBA00022737"/>
    </source>
</evidence>
<feature type="region of interest" description="Disordered" evidence="3">
    <location>
        <begin position="37"/>
        <end position="74"/>
    </location>
</feature>
<dbReference type="SUPFAM" id="SSF49452">
    <property type="entry name" value="Starch-binding domain-like"/>
    <property type="match status" value="1"/>
</dbReference>
<dbReference type="InterPro" id="IPR018337">
    <property type="entry name" value="Cell_wall/Cho-bd_repeat"/>
</dbReference>
<gene>
    <name evidence="6" type="ORF">SK608_0037</name>
</gene>
<feature type="repeat" description="Cell wall-binding" evidence="2">
    <location>
        <begin position="207"/>
        <end position="226"/>
    </location>
</feature>
<feature type="chain" id="PRO_5001762910" evidence="4">
    <location>
        <begin position="26"/>
        <end position="305"/>
    </location>
</feature>
<dbReference type="InterPro" id="IPR013783">
    <property type="entry name" value="Ig-like_fold"/>
</dbReference>
<proteinExistence type="predicted"/>
<reference evidence="6 7" key="1">
    <citation type="submission" date="2014-05" db="EMBL/GenBank/DDBJ databases">
        <authorList>
            <person name="Daugherty S.C."/>
            <person name="Tallon L.J."/>
            <person name="Sadzewicz L."/>
            <person name="Kilian M."/>
            <person name="Tettelin H."/>
        </authorList>
    </citation>
    <scope>NUCLEOTIDE SEQUENCE [LARGE SCALE GENOMIC DNA]</scope>
    <source>
        <strain evidence="6 7">SK608</strain>
    </source>
</reference>
<feature type="domain" description="SpaA-like prealbumin fold" evidence="5">
    <location>
        <begin position="77"/>
        <end position="142"/>
    </location>
</feature>
<dbReference type="Gene3D" id="2.60.40.10">
    <property type="entry name" value="Immunoglobulins"/>
    <property type="match status" value="1"/>
</dbReference>
<organism evidence="6 7">
    <name type="scientific">Streptococcus mitis</name>
    <dbReference type="NCBI Taxonomy" id="28037"/>
    <lineage>
        <taxon>Bacteria</taxon>
        <taxon>Bacillati</taxon>
        <taxon>Bacillota</taxon>
        <taxon>Bacilli</taxon>
        <taxon>Lactobacillales</taxon>
        <taxon>Streptococcaceae</taxon>
        <taxon>Streptococcus</taxon>
        <taxon>Streptococcus mitis group</taxon>
    </lineage>
</organism>
<feature type="repeat" description="Cell wall-binding" evidence="2">
    <location>
        <begin position="247"/>
        <end position="266"/>
    </location>
</feature>
<dbReference type="SUPFAM" id="SSF69360">
    <property type="entry name" value="Cell wall binding repeat"/>
    <property type="match status" value="1"/>
</dbReference>
<dbReference type="GO" id="GO:0030246">
    <property type="term" value="F:carbohydrate binding"/>
    <property type="evidence" value="ECO:0007669"/>
    <property type="project" value="InterPro"/>
</dbReference>